<name>A0A2M7FY42_9BACT</name>
<dbReference type="SUPFAM" id="SSF50249">
    <property type="entry name" value="Nucleic acid-binding proteins"/>
    <property type="match status" value="1"/>
</dbReference>
<comment type="caution">
    <text evidence="4">The sequence shown here is derived from an EMBL/GenBank/DDBJ whole genome shotgun (WGS) entry which is preliminary data.</text>
</comment>
<evidence type="ECO:0000313" key="5">
    <source>
        <dbReference type="Proteomes" id="UP000231019"/>
    </source>
</evidence>
<dbReference type="NCBIfam" id="TIGR00621">
    <property type="entry name" value="ssb"/>
    <property type="match status" value="1"/>
</dbReference>
<dbReference type="GO" id="GO:0009295">
    <property type="term" value="C:nucleoid"/>
    <property type="evidence" value="ECO:0007669"/>
    <property type="project" value="TreeGrafter"/>
</dbReference>
<evidence type="ECO:0000256" key="1">
    <source>
        <dbReference type="ARBA" id="ARBA00023125"/>
    </source>
</evidence>
<gene>
    <name evidence="4" type="ORF">COW36_22485</name>
</gene>
<dbReference type="PANTHER" id="PTHR10302">
    <property type="entry name" value="SINGLE-STRANDED DNA-BINDING PROTEIN"/>
    <property type="match status" value="1"/>
</dbReference>
<proteinExistence type="inferred from homology"/>
<dbReference type="InterPro" id="IPR012340">
    <property type="entry name" value="NA-bd_OB-fold"/>
</dbReference>
<evidence type="ECO:0000256" key="3">
    <source>
        <dbReference type="PIRNR" id="PIRNR002070"/>
    </source>
</evidence>
<dbReference type="CDD" id="cd04496">
    <property type="entry name" value="SSB_OBF"/>
    <property type="match status" value="1"/>
</dbReference>
<comment type="subunit">
    <text evidence="2">Homotetramer.</text>
</comment>
<keyword evidence="1 2" id="KW-0238">DNA-binding</keyword>
<evidence type="ECO:0000256" key="2">
    <source>
        <dbReference type="HAMAP-Rule" id="MF_00984"/>
    </source>
</evidence>
<dbReference type="GO" id="GO:0006260">
    <property type="term" value="P:DNA replication"/>
    <property type="evidence" value="ECO:0007669"/>
    <property type="project" value="InterPro"/>
</dbReference>
<dbReference type="AlphaFoldDB" id="A0A2M7FY42"/>
<evidence type="ECO:0000313" key="4">
    <source>
        <dbReference type="EMBL" id="PIW14240.1"/>
    </source>
</evidence>
<accession>A0A2M7FY42</accession>
<dbReference type="InterPro" id="IPR000424">
    <property type="entry name" value="Primosome_PriB/ssb"/>
</dbReference>
<dbReference type="Gene3D" id="2.40.50.140">
    <property type="entry name" value="Nucleic acid-binding proteins"/>
    <property type="match status" value="1"/>
</dbReference>
<protein>
    <recommendedName>
        <fullName evidence="2 3">Single-stranded DNA-binding protein</fullName>
        <shortName evidence="2">SSB</shortName>
    </recommendedName>
</protein>
<dbReference type="InterPro" id="IPR011344">
    <property type="entry name" value="ssDNA-bd"/>
</dbReference>
<dbReference type="PROSITE" id="PS50935">
    <property type="entry name" value="SSB"/>
    <property type="match status" value="1"/>
</dbReference>
<dbReference type="Pfam" id="PF00436">
    <property type="entry name" value="SSB"/>
    <property type="match status" value="1"/>
</dbReference>
<comment type="caution">
    <text evidence="2">Lacks conserved residue(s) required for the propagation of feature annotation.</text>
</comment>
<dbReference type="PANTHER" id="PTHR10302:SF0">
    <property type="entry name" value="SINGLE-STRANDED DNA-BINDING PROTEIN, MITOCHONDRIAL"/>
    <property type="match status" value="1"/>
</dbReference>
<dbReference type="PIRSF" id="PIRSF002070">
    <property type="entry name" value="SSB"/>
    <property type="match status" value="1"/>
</dbReference>
<sequence>MAEELKHLSNGSTVAELRLAVPRHGKSSDGQEITDWINCKFWDRQAEILSDYVHKGDLLSVTGSLRVDHWETPEGNRRQRYYIQAENFQMLGGRRRQKTTQNESEAAAA</sequence>
<dbReference type="HAMAP" id="MF_00984">
    <property type="entry name" value="SSB"/>
    <property type="match status" value="1"/>
</dbReference>
<dbReference type="GO" id="GO:0003697">
    <property type="term" value="F:single-stranded DNA binding"/>
    <property type="evidence" value="ECO:0007669"/>
    <property type="project" value="UniProtKB-UniRule"/>
</dbReference>
<reference evidence="4 5" key="1">
    <citation type="submission" date="2017-09" db="EMBL/GenBank/DDBJ databases">
        <title>Depth-based differentiation of microbial function through sediment-hosted aquifers and enrichment of novel symbionts in the deep terrestrial subsurface.</title>
        <authorList>
            <person name="Probst A.J."/>
            <person name="Ladd B."/>
            <person name="Jarett J.K."/>
            <person name="Geller-Mcgrath D.E."/>
            <person name="Sieber C.M."/>
            <person name="Emerson J.B."/>
            <person name="Anantharaman K."/>
            <person name="Thomas B.C."/>
            <person name="Malmstrom R."/>
            <person name="Stieglmeier M."/>
            <person name="Klingl A."/>
            <person name="Woyke T."/>
            <person name="Ryan C.M."/>
            <person name="Banfield J.F."/>
        </authorList>
    </citation>
    <scope>NUCLEOTIDE SEQUENCE [LARGE SCALE GENOMIC DNA]</scope>
    <source>
        <strain evidence="4">CG17_big_fil_post_rev_8_21_14_2_50_48_46</strain>
    </source>
</reference>
<dbReference type="Proteomes" id="UP000231019">
    <property type="component" value="Unassembled WGS sequence"/>
</dbReference>
<organism evidence="4 5">
    <name type="scientific">bacterium (Candidatus Blackallbacteria) CG17_big_fil_post_rev_8_21_14_2_50_48_46</name>
    <dbReference type="NCBI Taxonomy" id="2014261"/>
    <lineage>
        <taxon>Bacteria</taxon>
        <taxon>Candidatus Blackallbacteria</taxon>
    </lineage>
</organism>
<dbReference type="EMBL" id="PFFQ01000062">
    <property type="protein sequence ID" value="PIW14240.1"/>
    <property type="molecule type" value="Genomic_DNA"/>
</dbReference>